<accession>A0A2A9PUY8</accession>
<dbReference type="Proteomes" id="UP000037136">
    <property type="component" value="Unassembled WGS sequence"/>
</dbReference>
<reference evidence="1 2" key="1">
    <citation type="journal article" date="2015" name="BMC Genomics">
        <title>Gene expression during zombie ant biting behavior reflects the complexity underlying fungal parasitic behavioral manipulation.</title>
        <authorList>
            <person name="de Bekker C."/>
            <person name="Ohm R.A."/>
            <person name="Loreto R.G."/>
            <person name="Sebastian A."/>
            <person name="Albert I."/>
            <person name="Merrow M."/>
            <person name="Brachmann A."/>
            <person name="Hughes D.P."/>
        </authorList>
    </citation>
    <scope>NUCLEOTIDE SEQUENCE [LARGE SCALE GENOMIC DNA]</scope>
    <source>
        <strain evidence="1 2">SC16a</strain>
    </source>
</reference>
<name>A0A2A9PUY8_OPHUN</name>
<reference evidence="1 2" key="2">
    <citation type="journal article" date="2017" name="Sci. Rep.">
        <title>Ant-infecting Ophiocordyceps genomes reveal a high diversity of potential behavioral manipulation genes and a possible major role for enterotoxins.</title>
        <authorList>
            <person name="de Bekker C."/>
            <person name="Ohm R.A."/>
            <person name="Evans H.C."/>
            <person name="Brachmann A."/>
            <person name="Hughes D.P."/>
        </authorList>
    </citation>
    <scope>NUCLEOTIDE SEQUENCE [LARGE SCALE GENOMIC DNA]</scope>
    <source>
        <strain evidence="1 2">SC16a</strain>
    </source>
</reference>
<evidence type="ECO:0000313" key="1">
    <source>
        <dbReference type="EMBL" id="PFH63306.1"/>
    </source>
</evidence>
<sequence>MYTIPAQMPFFLPLRPLSSRESIKTSPPLILRCSSVPLISDVRESKQQPPDSSPCTICPLPSLLLRGPSIPLRSLASCGSMCFEG</sequence>
<keyword evidence="2" id="KW-1185">Reference proteome</keyword>
<dbReference type="EMBL" id="LAZP02000004">
    <property type="protein sequence ID" value="PFH63306.1"/>
    <property type="molecule type" value="Genomic_DNA"/>
</dbReference>
<proteinExistence type="predicted"/>
<organism evidence="1 2">
    <name type="scientific">Ophiocordyceps unilateralis</name>
    <name type="common">Zombie-ant fungus</name>
    <name type="synonym">Torrubia unilateralis</name>
    <dbReference type="NCBI Taxonomy" id="268505"/>
    <lineage>
        <taxon>Eukaryota</taxon>
        <taxon>Fungi</taxon>
        <taxon>Dikarya</taxon>
        <taxon>Ascomycota</taxon>
        <taxon>Pezizomycotina</taxon>
        <taxon>Sordariomycetes</taxon>
        <taxon>Hypocreomycetidae</taxon>
        <taxon>Hypocreales</taxon>
        <taxon>Ophiocordycipitaceae</taxon>
        <taxon>Ophiocordyceps</taxon>
    </lineage>
</organism>
<comment type="caution">
    <text evidence="1">The sequence shown here is derived from an EMBL/GenBank/DDBJ whole genome shotgun (WGS) entry which is preliminary data.</text>
</comment>
<protein>
    <submittedName>
        <fullName evidence="1">Uncharacterized protein</fullName>
    </submittedName>
</protein>
<dbReference type="AlphaFoldDB" id="A0A2A9PUY8"/>
<evidence type="ECO:0000313" key="2">
    <source>
        <dbReference type="Proteomes" id="UP000037136"/>
    </source>
</evidence>
<gene>
    <name evidence="1" type="ORF">XA68_14958</name>
</gene>